<keyword evidence="4 14" id="KW-0808">Transferase</keyword>
<gene>
    <name evidence="18" type="primary">LOC117563668</name>
</gene>
<accession>A0A6P8XF32</accession>
<feature type="domain" description="Hexokinase N-terminal" evidence="15">
    <location>
        <begin position="32"/>
        <end position="225"/>
    </location>
</feature>
<dbReference type="GeneID" id="117563668"/>
<dbReference type="SUPFAM" id="SSF53067">
    <property type="entry name" value="Actin-like ATPase domain"/>
    <property type="match status" value="2"/>
</dbReference>
<keyword evidence="6 14" id="KW-0418">Kinase</keyword>
<dbReference type="GO" id="GO:0006006">
    <property type="term" value="P:glucose metabolic process"/>
    <property type="evidence" value="ECO:0007669"/>
    <property type="project" value="TreeGrafter"/>
</dbReference>
<dbReference type="UniPathway" id="UPA00242"/>
<evidence type="ECO:0000256" key="2">
    <source>
        <dbReference type="ARBA" id="ARBA00005028"/>
    </source>
</evidence>
<dbReference type="CDD" id="cd24019">
    <property type="entry name" value="ASKHA_NBD_HK_meta"/>
    <property type="match status" value="1"/>
</dbReference>
<dbReference type="PROSITE" id="PS51748">
    <property type="entry name" value="HEXOKINASE_2"/>
    <property type="match status" value="1"/>
</dbReference>
<comment type="similarity">
    <text evidence="3 14">Belongs to the hexokinase family.</text>
</comment>
<dbReference type="UniPathway" id="UPA00109">
    <property type="reaction ID" value="UER00180"/>
</dbReference>
<protein>
    <recommendedName>
        <fullName evidence="14">Phosphotransferase</fullName>
        <ecNumber evidence="14">2.7.1.-</ecNumber>
    </recommendedName>
</protein>
<reference evidence="18" key="1">
    <citation type="submission" date="2025-08" db="UniProtKB">
        <authorList>
            <consortium name="RefSeq"/>
        </authorList>
    </citation>
    <scope>IDENTIFICATION</scope>
    <source>
        <strain evidence="18">15112-1751.03</strain>
        <tissue evidence="18">Whole Adult</tissue>
    </source>
</reference>
<dbReference type="Gene3D" id="3.40.367.20">
    <property type="match status" value="1"/>
</dbReference>
<evidence type="ECO:0000256" key="12">
    <source>
        <dbReference type="ARBA" id="ARBA00050361"/>
    </source>
</evidence>
<dbReference type="GO" id="GO:0001678">
    <property type="term" value="P:intracellular glucose homeostasis"/>
    <property type="evidence" value="ECO:0007669"/>
    <property type="project" value="InterPro"/>
</dbReference>
<dbReference type="GO" id="GO:0005536">
    <property type="term" value="F:D-glucose binding"/>
    <property type="evidence" value="ECO:0007669"/>
    <property type="project" value="InterPro"/>
</dbReference>
<dbReference type="PANTHER" id="PTHR19443:SF16">
    <property type="entry name" value="HEXOKINASE TYPE 1-RELATED"/>
    <property type="match status" value="1"/>
</dbReference>
<dbReference type="GO" id="GO:0005524">
    <property type="term" value="F:ATP binding"/>
    <property type="evidence" value="ECO:0007669"/>
    <property type="project" value="UniProtKB-UniRule"/>
</dbReference>
<dbReference type="Proteomes" id="UP000515160">
    <property type="component" value="Chromosome 2L"/>
</dbReference>
<dbReference type="InterPro" id="IPR019807">
    <property type="entry name" value="Hexokinase_BS"/>
</dbReference>
<dbReference type="FunFam" id="3.30.420.40:FF:000095">
    <property type="entry name" value="Phosphotransferase"/>
    <property type="match status" value="1"/>
</dbReference>
<dbReference type="GO" id="GO:0005829">
    <property type="term" value="C:cytosol"/>
    <property type="evidence" value="ECO:0007669"/>
    <property type="project" value="TreeGrafter"/>
</dbReference>
<comment type="catalytic activity">
    <reaction evidence="12">
        <text>D-mannose + ATP = D-mannose 6-phosphate + ADP + H(+)</text>
        <dbReference type="Rhea" id="RHEA:11028"/>
        <dbReference type="ChEBI" id="CHEBI:4208"/>
        <dbReference type="ChEBI" id="CHEBI:15378"/>
        <dbReference type="ChEBI" id="CHEBI:30616"/>
        <dbReference type="ChEBI" id="CHEBI:58735"/>
        <dbReference type="ChEBI" id="CHEBI:456216"/>
        <dbReference type="EC" id="2.7.1.1"/>
    </reaction>
    <physiologicalReaction direction="left-to-right" evidence="12">
        <dbReference type="Rhea" id="RHEA:11029"/>
    </physiologicalReaction>
</comment>
<evidence type="ECO:0000313" key="17">
    <source>
        <dbReference type="Proteomes" id="UP000515160"/>
    </source>
</evidence>
<keyword evidence="5 14" id="KW-0547">Nucleotide-binding</keyword>
<evidence type="ECO:0000256" key="3">
    <source>
        <dbReference type="ARBA" id="ARBA00009225"/>
    </source>
</evidence>
<dbReference type="InterPro" id="IPR001312">
    <property type="entry name" value="Hexokinase"/>
</dbReference>
<comment type="catalytic activity">
    <reaction evidence="10">
        <text>D-fructose + ATP = D-fructose 6-phosphate + ADP + H(+)</text>
        <dbReference type="Rhea" id="RHEA:16125"/>
        <dbReference type="ChEBI" id="CHEBI:15378"/>
        <dbReference type="ChEBI" id="CHEBI:30616"/>
        <dbReference type="ChEBI" id="CHEBI:37721"/>
        <dbReference type="ChEBI" id="CHEBI:61527"/>
        <dbReference type="ChEBI" id="CHEBI:456216"/>
        <dbReference type="EC" id="2.7.1.1"/>
    </reaction>
    <physiologicalReaction direction="left-to-right" evidence="10">
        <dbReference type="Rhea" id="RHEA:16126"/>
    </physiologicalReaction>
</comment>
<evidence type="ECO:0000256" key="11">
    <source>
        <dbReference type="ARBA" id="ARBA00048160"/>
    </source>
</evidence>
<comment type="function">
    <text evidence="13">Catalyzes the phosphorylation of various hexoses to hexose 6-phosphate.</text>
</comment>
<dbReference type="OrthoDB" id="419537at2759"/>
<evidence type="ECO:0000256" key="7">
    <source>
        <dbReference type="ARBA" id="ARBA00022840"/>
    </source>
</evidence>
<proteinExistence type="inferred from homology"/>
<dbReference type="Pfam" id="PF00349">
    <property type="entry name" value="Hexokinase_1"/>
    <property type="match status" value="1"/>
</dbReference>
<comment type="pathway">
    <text evidence="1">Carbohydrate degradation; glycolysis; D-glyceraldehyde 3-phosphate and glycerone phosphate from D-glucose: step 1/4.</text>
</comment>
<dbReference type="InterPro" id="IPR022673">
    <property type="entry name" value="Hexokinase_C"/>
</dbReference>
<keyword evidence="7 14" id="KW-0067">ATP-binding</keyword>
<evidence type="ECO:0000256" key="1">
    <source>
        <dbReference type="ARBA" id="ARBA00004888"/>
    </source>
</evidence>
<evidence type="ECO:0000256" key="6">
    <source>
        <dbReference type="ARBA" id="ARBA00022777"/>
    </source>
</evidence>
<evidence type="ECO:0000256" key="5">
    <source>
        <dbReference type="ARBA" id="ARBA00022741"/>
    </source>
</evidence>
<evidence type="ECO:0000256" key="14">
    <source>
        <dbReference type="RuleBase" id="RU362007"/>
    </source>
</evidence>
<dbReference type="PANTHER" id="PTHR19443">
    <property type="entry name" value="HEXOKINASE"/>
    <property type="match status" value="1"/>
</dbReference>
<evidence type="ECO:0000256" key="10">
    <source>
        <dbReference type="ARBA" id="ARBA00047905"/>
    </source>
</evidence>
<keyword evidence="17" id="KW-1185">Reference proteome</keyword>
<dbReference type="FunFam" id="3.40.367.20:FF:000005">
    <property type="entry name" value="Phosphotransferase"/>
    <property type="match status" value="1"/>
</dbReference>
<dbReference type="GO" id="GO:0006096">
    <property type="term" value="P:glycolytic process"/>
    <property type="evidence" value="ECO:0007669"/>
    <property type="project" value="UniProtKB-UniPathway"/>
</dbReference>
<dbReference type="GO" id="GO:0005739">
    <property type="term" value="C:mitochondrion"/>
    <property type="evidence" value="ECO:0007669"/>
    <property type="project" value="TreeGrafter"/>
</dbReference>
<dbReference type="Gene3D" id="3.30.420.40">
    <property type="match status" value="1"/>
</dbReference>
<dbReference type="AlphaFoldDB" id="A0A6P8XF32"/>
<comment type="catalytic activity">
    <reaction evidence="9">
        <text>a D-hexose + ATP = a D-hexose 6-phosphate + ADP + H(+)</text>
        <dbReference type="Rhea" id="RHEA:22740"/>
        <dbReference type="ChEBI" id="CHEBI:4194"/>
        <dbReference type="ChEBI" id="CHEBI:15378"/>
        <dbReference type="ChEBI" id="CHEBI:30616"/>
        <dbReference type="ChEBI" id="CHEBI:229467"/>
        <dbReference type="ChEBI" id="CHEBI:456216"/>
        <dbReference type="EC" id="2.7.1.1"/>
    </reaction>
    <physiologicalReaction direction="left-to-right" evidence="9">
        <dbReference type="Rhea" id="RHEA:22741"/>
    </physiologicalReaction>
</comment>
<evidence type="ECO:0000256" key="4">
    <source>
        <dbReference type="ARBA" id="ARBA00022679"/>
    </source>
</evidence>
<sequence length="470" mass="52395">MIRKSTRMLRSYFHLFFGPAFRLTSRFPEAFEICKEFRIGREKMLQIANALTKEIQLGLARETHPQAIVKCFLTYIQDLPTGRERGKFMALDLGGTNFRCLLVNLTDGAVMQSTLKSFAISEELMQGPGTDLFDFIAECLAGFCKEQNIGNDRIPLGFTFSFPLQQIGINKGILRRWTKGFRCEGVEGKDVVELLQSAIDRRGDVNVKIVAILNDSTSTLVSCAYSHPDCRIGLIVGTGVNACYVEQTSKAEMLDGYESSQKPIMIINTELGAFGDNGSLDSVRTVYDKTLDIESVNPGSQTLEKCVSGMYLGEVVRHILLDLMRMGVLFRGMRPDEMQTKWIFRTRFISEIESDPPEVFHNARVVLYHLGIKTDDLNDMACLRYICDSISLRSAQLTSCAIVAMINQMNVESCTVAIDGGLCRYHPHYRNLIEQQMSILLKNASAYKIVLSEDGSGLGAALVAAAFANK</sequence>
<evidence type="ECO:0000256" key="8">
    <source>
        <dbReference type="ARBA" id="ARBA00023152"/>
    </source>
</evidence>
<evidence type="ECO:0000256" key="13">
    <source>
        <dbReference type="ARBA" id="ARBA00059457"/>
    </source>
</evidence>
<dbReference type="PRINTS" id="PR00475">
    <property type="entry name" value="HEXOKINASE"/>
</dbReference>
<dbReference type="PROSITE" id="PS00378">
    <property type="entry name" value="HEXOKINASE_1"/>
    <property type="match status" value="1"/>
</dbReference>
<feature type="domain" description="Hexokinase C-terminal" evidence="16">
    <location>
        <begin position="231"/>
        <end position="465"/>
    </location>
</feature>
<dbReference type="RefSeq" id="XP_034097982.1">
    <property type="nucleotide sequence ID" value="XM_034242091.2"/>
</dbReference>
<dbReference type="EC" id="2.7.1.-" evidence="14"/>
<dbReference type="GO" id="GO:0004340">
    <property type="term" value="F:glucokinase activity"/>
    <property type="evidence" value="ECO:0007669"/>
    <property type="project" value="TreeGrafter"/>
</dbReference>
<dbReference type="InterPro" id="IPR022672">
    <property type="entry name" value="Hexokinase_N"/>
</dbReference>
<dbReference type="GO" id="GO:0008865">
    <property type="term" value="F:fructokinase activity"/>
    <property type="evidence" value="ECO:0007669"/>
    <property type="project" value="TreeGrafter"/>
</dbReference>
<organism evidence="17 18">
    <name type="scientific">Drosophila albomicans</name>
    <name type="common">Fruit fly</name>
    <dbReference type="NCBI Taxonomy" id="7291"/>
    <lineage>
        <taxon>Eukaryota</taxon>
        <taxon>Metazoa</taxon>
        <taxon>Ecdysozoa</taxon>
        <taxon>Arthropoda</taxon>
        <taxon>Hexapoda</taxon>
        <taxon>Insecta</taxon>
        <taxon>Pterygota</taxon>
        <taxon>Neoptera</taxon>
        <taxon>Endopterygota</taxon>
        <taxon>Diptera</taxon>
        <taxon>Brachycera</taxon>
        <taxon>Muscomorpha</taxon>
        <taxon>Ephydroidea</taxon>
        <taxon>Drosophilidae</taxon>
        <taxon>Drosophila</taxon>
    </lineage>
</organism>
<dbReference type="InterPro" id="IPR043129">
    <property type="entry name" value="ATPase_NBD"/>
</dbReference>
<name>A0A6P8XF32_DROAB</name>
<evidence type="ECO:0000313" key="18">
    <source>
        <dbReference type="RefSeq" id="XP_034097982.1"/>
    </source>
</evidence>
<evidence type="ECO:0000256" key="9">
    <source>
        <dbReference type="ARBA" id="ARBA00044613"/>
    </source>
</evidence>
<comment type="catalytic activity">
    <reaction evidence="11">
        <text>D-glucose + ATP = D-glucose 6-phosphate + ADP + H(+)</text>
        <dbReference type="Rhea" id="RHEA:17825"/>
        <dbReference type="ChEBI" id="CHEBI:4167"/>
        <dbReference type="ChEBI" id="CHEBI:15378"/>
        <dbReference type="ChEBI" id="CHEBI:30616"/>
        <dbReference type="ChEBI" id="CHEBI:61548"/>
        <dbReference type="ChEBI" id="CHEBI:456216"/>
        <dbReference type="EC" id="2.7.1.1"/>
    </reaction>
    <physiologicalReaction direction="left-to-right" evidence="11">
        <dbReference type="Rhea" id="RHEA:17826"/>
    </physiologicalReaction>
</comment>
<evidence type="ECO:0000259" key="15">
    <source>
        <dbReference type="Pfam" id="PF00349"/>
    </source>
</evidence>
<evidence type="ECO:0000259" key="16">
    <source>
        <dbReference type="Pfam" id="PF03727"/>
    </source>
</evidence>
<comment type="pathway">
    <text evidence="2">Carbohydrate metabolism; hexose metabolism.</text>
</comment>
<dbReference type="Pfam" id="PF03727">
    <property type="entry name" value="Hexokinase_2"/>
    <property type="match status" value="1"/>
</dbReference>
<keyword evidence="8 14" id="KW-0324">Glycolysis</keyword>